<dbReference type="Pfam" id="PF07661">
    <property type="entry name" value="MORN_2"/>
    <property type="match status" value="2"/>
</dbReference>
<protein>
    <submittedName>
        <fullName evidence="2">Antitoxin YwqK</fullName>
    </submittedName>
</protein>
<feature type="compositionally biased region" description="Basic and acidic residues" evidence="1">
    <location>
        <begin position="511"/>
        <end position="520"/>
    </location>
</feature>
<reference evidence="2 3" key="1">
    <citation type="submission" date="2019-08" db="EMBL/GenBank/DDBJ databases">
        <title>Deep-cultivation of Planctomycetes and their phenomic and genomic characterization uncovers novel biology.</title>
        <authorList>
            <person name="Wiegand S."/>
            <person name="Jogler M."/>
            <person name="Boedeker C."/>
            <person name="Pinto D."/>
            <person name="Vollmers J."/>
            <person name="Rivas-Marin E."/>
            <person name="Kohn T."/>
            <person name="Peeters S.H."/>
            <person name="Heuer A."/>
            <person name="Rast P."/>
            <person name="Oberbeckmann S."/>
            <person name="Bunk B."/>
            <person name="Jeske O."/>
            <person name="Meyerdierks A."/>
            <person name="Storesund J.E."/>
            <person name="Kallscheuer N."/>
            <person name="Luecker S."/>
            <person name="Lage O.M."/>
            <person name="Pohl T."/>
            <person name="Merkel B.J."/>
            <person name="Hornburger P."/>
            <person name="Mueller R.-W."/>
            <person name="Bruemmer F."/>
            <person name="Labrenz M."/>
            <person name="Spormann A.M."/>
            <person name="Op den Camp H."/>
            <person name="Overmann J."/>
            <person name="Amann R."/>
            <person name="Jetten M.S.M."/>
            <person name="Mascher T."/>
            <person name="Medema M.H."/>
            <person name="Devos D.P."/>
            <person name="Kaster A.-K."/>
            <person name="Ovreas L."/>
            <person name="Rohde M."/>
            <person name="Galperin M.Y."/>
            <person name="Jogler C."/>
        </authorList>
    </citation>
    <scope>NUCLEOTIDE SEQUENCE [LARGE SCALE GENOMIC DNA]</scope>
    <source>
        <strain evidence="2 3">FC18</strain>
    </source>
</reference>
<dbReference type="AlphaFoldDB" id="A0A5B9PGW9"/>
<evidence type="ECO:0000313" key="2">
    <source>
        <dbReference type="EMBL" id="QEG23846.1"/>
    </source>
</evidence>
<dbReference type="OrthoDB" id="247660at2"/>
<dbReference type="EMBL" id="CP042912">
    <property type="protein sequence ID" value="QEG23846.1"/>
    <property type="molecule type" value="Genomic_DNA"/>
</dbReference>
<feature type="compositionally biased region" description="Basic and acidic residues" evidence="1">
    <location>
        <begin position="555"/>
        <end position="564"/>
    </location>
</feature>
<name>A0A5B9PGW9_9BACT</name>
<organism evidence="2 3">
    <name type="scientific">Mariniblastus fucicola</name>
    <dbReference type="NCBI Taxonomy" id="980251"/>
    <lineage>
        <taxon>Bacteria</taxon>
        <taxon>Pseudomonadati</taxon>
        <taxon>Planctomycetota</taxon>
        <taxon>Planctomycetia</taxon>
        <taxon>Pirellulales</taxon>
        <taxon>Pirellulaceae</taxon>
        <taxon>Mariniblastus</taxon>
    </lineage>
</organism>
<dbReference type="SUPFAM" id="SSF82185">
    <property type="entry name" value="Histone H3 K4-specific methyltransferase SET7/9 N-terminal domain"/>
    <property type="match status" value="2"/>
</dbReference>
<feature type="region of interest" description="Disordered" evidence="1">
    <location>
        <begin position="485"/>
        <end position="583"/>
    </location>
</feature>
<dbReference type="InterPro" id="IPR011652">
    <property type="entry name" value="MORN_2"/>
</dbReference>
<keyword evidence="3" id="KW-1185">Reference proteome</keyword>
<dbReference type="Proteomes" id="UP000322214">
    <property type="component" value="Chromosome"/>
</dbReference>
<feature type="compositionally biased region" description="Acidic residues" evidence="1">
    <location>
        <begin position="537"/>
        <end position="554"/>
    </location>
</feature>
<dbReference type="Gene3D" id="3.90.930.1">
    <property type="match status" value="1"/>
</dbReference>
<proteinExistence type="predicted"/>
<feature type="compositionally biased region" description="Basic and acidic residues" evidence="1">
    <location>
        <begin position="485"/>
        <end position="502"/>
    </location>
</feature>
<dbReference type="KEGG" id="mff:MFFC18_37500"/>
<feature type="region of interest" description="Disordered" evidence="1">
    <location>
        <begin position="135"/>
        <end position="158"/>
    </location>
</feature>
<evidence type="ECO:0000256" key="1">
    <source>
        <dbReference type="SAM" id="MobiDB-lite"/>
    </source>
</evidence>
<accession>A0A5B9PGW9</accession>
<dbReference type="STRING" id="980251.GCA_001642875_00235"/>
<evidence type="ECO:0000313" key="3">
    <source>
        <dbReference type="Proteomes" id="UP000322214"/>
    </source>
</evidence>
<gene>
    <name evidence="2" type="primary">ywqK</name>
    <name evidence="2" type="ORF">MFFC18_37500</name>
</gene>
<sequence length="583" mass="65594">MIDSRIKYFGLRTLGTIFVLLAVLCHVTTVSAQDSDKFITPEIRPSKTLGGLRFGGEDQASKMEDIDGEVLPSAGLTEPDFSQFGPVEGHLSTRPTAADQSPSLDATPGTTVLSETQALPNQYEGEFMQPDWLGKDTSEGLGSSRRPMTQSSPPQRMVKPTLSAPRLQIDGMKAIESANRDFDSRTHEIIRERYPDGSIKIVRTIAQDADGNYYNDGGWLMYDRQQRPIASGTFVRGAMEGDWERVHEPGSGGLFSQMPFNLFEGPYLSRANFVRNEIDGVWTITDKSENLICSITFENGVRNGLASWFYPGGKKMREATFKQGVPHGIVLQWDQQGKMQRREQFVDGRKVIRKKSTYSNQTLASERVFRDQKLTPQVADNWWTAKPATFDREGEEVQHGPVAEWYPNRQPKMTGRYVDGVRDGLFTWWHETHNKKAEGEFAKGKRTGLWRYWHESGMKRSEGRFEEDRPVGVWRIWNENGKVVDEKTFDAQDTATESRNDDESTSDAEMETPRAAKREETEEPAGSETVLEQPDGTPEDFSLDIEDAPETQDPDVDKLERIEGEPVPSSDDAQRDPGSITGG</sequence>
<dbReference type="RefSeq" id="WP_075083029.1">
    <property type="nucleotide sequence ID" value="NZ_CP042912.1"/>
</dbReference>
<dbReference type="Gene3D" id="2.20.110.10">
    <property type="entry name" value="Histone H3 K4-specific methyltransferase SET7/9 N-terminal domain"/>
    <property type="match status" value="1"/>
</dbReference>